<dbReference type="SUPFAM" id="SSF49313">
    <property type="entry name" value="Cadherin-like"/>
    <property type="match status" value="1"/>
</dbReference>
<gene>
    <name evidence="2" type="ORF">PSECIP111951_00493</name>
</gene>
<dbReference type="Gene3D" id="2.60.40.60">
    <property type="entry name" value="Cadherins"/>
    <property type="match status" value="1"/>
</dbReference>
<organism evidence="2 3">
    <name type="scientific">Pseudoalteromonas holothuriae</name>
    <dbReference type="NCBI Taxonomy" id="2963714"/>
    <lineage>
        <taxon>Bacteria</taxon>
        <taxon>Pseudomonadati</taxon>
        <taxon>Pseudomonadota</taxon>
        <taxon>Gammaproteobacteria</taxon>
        <taxon>Alteromonadales</taxon>
        <taxon>Pseudoalteromonadaceae</taxon>
        <taxon>Pseudoalteromonas</taxon>
    </lineage>
</organism>
<sequence length="625" mass="70541">MYKAIIWTFLPLFLLSGCGGSESQSSQPESEQEVVVQNTAPIVSGDSQLQVKVLDELSFKLSATDKESDTITYTIDNQPQWLNATYSDGIITLNGKPDFLDIASYELSVIVSDGKLSTTHPLTVEVLDDQEKWSFIDVTQDDILGGWYSDEQDLAFTFIDSANGGAILLSEHLGGLSYEIADAIAISGYFYLPNYEPFEDIKLQVLAKNTKQLRVVMTQLEQVSSFTLHRMQPPKELHYTDKVKSEYHDLDPAQSDISLSLFTLNNGDARSSMEFTYYADQNYETGIAGKYDWQSGIFTSESPAYSFHSQESGAGLSSGMRDVFIDVDIKATILGVFNGHLFYTSQYKLSQASVSEGQALTPELEEELVQRTNQIHVYVEPILELEQIDMPDLNLGSMYTGLMFWNYSPSTQLLMDLPYGSTFEVTNEQIIKLNSHTIEPYEESSIEYKYTVEDNKLALANNGEVTQHRFYMMPSGSIGISSPIVYDNIFIEYLSLFTEVTDSYLQDDYYGKYQLISYGRGSSINIEQGYVVKSRGLEFKYNERHFIRWEDNGSVTVLQHGCPDAADFETCASYRDPLDSLDTPIYSNYKLIDKNEEYSLFIKSAQITNPSMSGVTHSIQRLKHK</sequence>
<dbReference type="Proteomes" id="UP001152485">
    <property type="component" value="Unassembled WGS sequence"/>
</dbReference>
<dbReference type="EMBL" id="CAMAPD010000002">
    <property type="protein sequence ID" value="CAH9051884.1"/>
    <property type="molecule type" value="Genomic_DNA"/>
</dbReference>
<evidence type="ECO:0000259" key="1">
    <source>
        <dbReference type="PROSITE" id="PS50268"/>
    </source>
</evidence>
<dbReference type="PROSITE" id="PS51257">
    <property type="entry name" value="PROKAR_LIPOPROTEIN"/>
    <property type="match status" value="1"/>
</dbReference>
<dbReference type="RefSeq" id="WP_261591713.1">
    <property type="nucleotide sequence ID" value="NZ_CAMAPD010000002.1"/>
</dbReference>
<name>A0ABM9GF17_9GAMM</name>
<feature type="domain" description="Cadherin" evidence="1">
    <location>
        <begin position="61"/>
        <end position="135"/>
    </location>
</feature>
<dbReference type="SMART" id="SM00112">
    <property type="entry name" value="CA"/>
    <property type="match status" value="1"/>
</dbReference>
<dbReference type="CDD" id="cd11304">
    <property type="entry name" value="Cadherin_repeat"/>
    <property type="match status" value="1"/>
</dbReference>
<reference evidence="2 3" key="1">
    <citation type="submission" date="2022-07" db="EMBL/GenBank/DDBJ databases">
        <authorList>
            <person name="Criscuolo A."/>
        </authorList>
    </citation>
    <scope>NUCLEOTIDE SEQUENCE [LARGE SCALE GENOMIC DNA]</scope>
    <source>
        <strain evidence="3">CIP 111951</strain>
    </source>
</reference>
<protein>
    <recommendedName>
        <fullName evidence="1">Cadherin domain-containing protein</fullName>
    </recommendedName>
</protein>
<evidence type="ECO:0000313" key="2">
    <source>
        <dbReference type="EMBL" id="CAH9051884.1"/>
    </source>
</evidence>
<evidence type="ECO:0000313" key="3">
    <source>
        <dbReference type="Proteomes" id="UP001152485"/>
    </source>
</evidence>
<proteinExistence type="predicted"/>
<accession>A0ABM9GF17</accession>
<comment type="caution">
    <text evidence="2">The sequence shown here is derived from an EMBL/GenBank/DDBJ whole genome shotgun (WGS) entry which is preliminary data.</text>
</comment>
<dbReference type="PROSITE" id="PS50268">
    <property type="entry name" value="CADHERIN_2"/>
    <property type="match status" value="1"/>
</dbReference>
<dbReference type="InterPro" id="IPR015919">
    <property type="entry name" value="Cadherin-like_sf"/>
</dbReference>
<dbReference type="InterPro" id="IPR002126">
    <property type="entry name" value="Cadherin-like_dom"/>
</dbReference>